<evidence type="ECO:0000313" key="2">
    <source>
        <dbReference type="EMBL" id="MDH5832844.1"/>
    </source>
</evidence>
<feature type="chain" id="PRO_5045879993" description="Lipoprotein" evidence="1">
    <location>
        <begin position="23"/>
        <end position="192"/>
    </location>
</feature>
<evidence type="ECO:0000313" key="3">
    <source>
        <dbReference type="Proteomes" id="UP001156873"/>
    </source>
</evidence>
<comment type="caution">
    <text evidence="2">The sequence shown here is derived from an EMBL/GenBank/DDBJ whole genome shotgun (WGS) entry which is preliminary data.</text>
</comment>
<keyword evidence="3" id="KW-1185">Reference proteome</keyword>
<name>A0ABT6JQF6_9GAMM</name>
<dbReference type="EMBL" id="JARXRO010000009">
    <property type="protein sequence ID" value="MDH5832844.1"/>
    <property type="molecule type" value="Genomic_DNA"/>
</dbReference>
<evidence type="ECO:0000256" key="1">
    <source>
        <dbReference type="SAM" id="SignalP"/>
    </source>
</evidence>
<organism evidence="2 3">
    <name type="scientific">Luteimonas kalidii</name>
    <dbReference type="NCBI Taxonomy" id="3042025"/>
    <lineage>
        <taxon>Bacteria</taxon>
        <taxon>Pseudomonadati</taxon>
        <taxon>Pseudomonadota</taxon>
        <taxon>Gammaproteobacteria</taxon>
        <taxon>Lysobacterales</taxon>
        <taxon>Lysobacteraceae</taxon>
        <taxon>Luteimonas</taxon>
    </lineage>
</organism>
<protein>
    <recommendedName>
        <fullName evidence="4">Lipoprotein</fullName>
    </recommendedName>
</protein>
<proteinExistence type="predicted"/>
<dbReference type="Proteomes" id="UP001156873">
    <property type="component" value="Unassembled WGS sequence"/>
</dbReference>
<gene>
    <name evidence="2" type="ORF">QFW81_02700</name>
</gene>
<dbReference type="PROSITE" id="PS51257">
    <property type="entry name" value="PROKAR_LIPOPROTEIN"/>
    <property type="match status" value="1"/>
</dbReference>
<sequence>MKSITIAVLALLALSGCTSSHILVGQQRPAISPSEVRLYLQPPAVYENVAVLKSNNNASFAITSQQKTNKVVERLRDEAAALGANGILLQGVEDQYSGSVGFGNAFASGGHIWGSGFSAATFVKVGSGIAIHVPPGGDQVAAVQPVAAVAQTAPTAVPVVQPVSMATPAIPTAPYEVDPAKRCDACARVQIP</sequence>
<feature type="signal peptide" evidence="1">
    <location>
        <begin position="1"/>
        <end position="22"/>
    </location>
</feature>
<accession>A0ABT6JQF6</accession>
<dbReference type="RefSeq" id="WP_280577020.1">
    <property type="nucleotide sequence ID" value="NZ_JARXRO010000009.1"/>
</dbReference>
<evidence type="ECO:0008006" key="4">
    <source>
        <dbReference type="Google" id="ProtNLM"/>
    </source>
</evidence>
<reference evidence="2 3" key="1">
    <citation type="submission" date="2023-04" db="EMBL/GenBank/DDBJ databases">
        <title>Luteimonas sp. M1R5S59.</title>
        <authorList>
            <person name="Sun J.-Q."/>
        </authorList>
    </citation>
    <scope>NUCLEOTIDE SEQUENCE [LARGE SCALE GENOMIC DNA]</scope>
    <source>
        <strain evidence="2 3">M1R5S59</strain>
    </source>
</reference>
<keyword evidence="1" id="KW-0732">Signal</keyword>